<sequence>MRIAVCGGTGVVGRHVVRVAAGRGHEVAVLSRAEGVDLARGPEDAVDAALAGADAVVDVLSTTTLSAKGAVAFFSATTRRLLAAEERVGVPHHVALSIVGIDGIDASYYAGKLAQERLVAAARTPHSIVRAAQFHEFAGQIVARASLGPVTLAPRTLTRPVAAIEVAEHLVDVVEGGPVGRAPDLVGPADDTLAGMIRRLSAHDRTGRRVLEVRLPGRYGAGLASGALRGGPGAREGRLTFDEWLGSPSRAA</sequence>
<dbReference type="Proteomes" id="UP000308121">
    <property type="component" value="Unassembled WGS sequence"/>
</dbReference>
<dbReference type="InterPro" id="IPR051207">
    <property type="entry name" value="ComplexI_NDUFA9_subunit"/>
</dbReference>
<dbReference type="PANTHER" id="PTHR12126:SF11">
    <property type="entry name" value="NADH DEHYDROGENASE [UBIQUINONE] 1 ALPHA SUBCOMPLEX SUBUNIT 9, MITOCHONDRIAL"/>
    <property type="match status" value="1"/>
</dbReference>
<dbReference type="SUPFAM" id="SSF51735">
    <property type="entry name" value="NAD(P)-binding Rossmann-fold domains"/>
    <property type="match status" value="1"/>
</dbReference>
<feature type="domain" description="NAD-dependent epimerase/dehydratase" evidence="1">
    <location>
        <begin position="3"/>
        <end position="96"/>
    </location>
</feature>
<dbReference type="Pfam" id="PF01370">
    <property type="entry name" value="Epimerase"/>
    <property type="match status" value="1"/>
</dbReference>
<evidence type="ECO:0000313" key="3">
    <source>
        <dbReference type="Proteomes" id="UP000308121"/>
    </source>
</evidence>
<dbReference type="InterPro" id="IPR001509">
    <property type="entry name" value="Epimerase_deHydtase"/>
</dbReference>
<dbReference type="PANTHER" id="PTHR12126">
    <property type="entry name" value="NADH-UBIQUINONE OXIDOREDUCTASE 39 KDA SUBUNIT-RELATED"/>
    <property type="match status" value="1"/>
</dbReference>
<dbReference type="OrthoDB" id="9771302at2"/>
<evidence type="ECO:0000313" key="2">
    <source>
        <dbReference type="EMBL" id="TKR23058.1"/>
    </source>
</evidence>
<reference evidence="2 3" key="1">
    <citation type="submission" date="2019-05" db="EMBL/GenBank/DDBJ databases">
        <title>Genome sequence of Cellulomonas hominis strain CS1.</title>
        <authorList>
            <person name="Belmont J."/>
            <person name="Maclea K.S."/>
        </authorList>
    </citation>
    <scope>NUCLEOTIDE SEQUENCE [LARGE SCALE GENOMIC DNA]</scope>
    <source>
        <strain evidence="2 3">CS1</strain>
    </source>
</reference>
<protein>
    <submittedName>
        <fullName evidence="2">SDR family oxidoreductase</fullName>
    </submittedName>
</protein>
<name>A0A7Z8NQ73_9CELL</name>
<dbReference type="Gene3D" id="3.40.50.720">
    <property type="entry name" value="NAD(P)-binding Rossmann-like Domain"/>
    <property type="match status" value="1"/>
</dbReference>
<organism evidence="2 3">
    <name type="scientific">Cellulomonas hominis</name>
    <dbReference type="NCBI Taxonomy" id="156981"/>
    <lineage>
        <taxon>Bacteria</taxon>
        <taxon>Bacillati</taxon>
        <taxon>Actinomycetota</taxon>
        <taxon>Actinomycetes</taxon>
        <taxon>Micrococcales</taxon>
        <taxon>Cellulomonadaceae</taxon>
        <taxon>Cellulomonas</taxon>
    </lineage>
</organism>
<dbReference type="RefSeq" id="WP_154730136.1">
    <property type="nucleotide sequence ID" value="NZ_SZYE01000114.1"/>
</dbReference>
<dbReference type="GO" id="GO:0044877">
    <property type="term" value="F:protein-containing complex binding"/>
    <property type="evidence" value="ECO:0007669"/>
    <property type="project" value="TreeGrafter"/>
</dbReference>
<accession>A0A7Z8NQ73</accession>
<gene>
    <name evidence="2" type="ORF">FA014_13235</name>
</gene>
<comment type="caution">
    <text evidence="2">The sequence shown here is derived from an EMBL/GenBank/DDBJ whole genome shotgun (WGS) entry which is preliminary data.</text>
</comment>
<evidence type="ECO:0000259" key="1">
    <source>
        <dbReference type="Pfam" id="PF01370"/>
    </source>
</evidence>
<dbReference type="InterPro" id="IPR036291">
    <property type="entry name" value="NAD(P)-bd_dom_sf"/>
</dbReference>
<proteinExistence type="predicted"/>
<dbReference type="EMBL" id="SZYE01000114">
    <property type="protein sequence ID" value="TKR23058.1"/>
    <property type="molecule type" value="Genomic_DNA"/>
</dbReference>
<dbReference type="AlphaFoldDB" id="A0A7Z8NQ73"/>